<dbReference type="Pfam" id="PF13489">
    <property type="entry name" value="Methyltransf_23"/>
    <property type="match status" value="1"/>
</dbReference>
<feature type="compositionally biased region" description="Low complexity" evidence="2">
    <location>
        <begin position="68"/>
        <end position="88"/>
    </location>
</feature>
<comment type="similarity">
    <text evidence="1">Belongs to the methyltransferase superfamily. LaeA methyltransferase family.</text>
</comment>
<evidence type="ECO:0000313" key="4">
    <source>
        <dbReference type="Proteomes" id="UP001586593"/>
    </source>
</evidence>
<proteinExistence type="inferred from homology"/>
<dbReference type="SUPFAM" id="SSF53335">
    <property type="entry name" value="S-adenosyl-L-methionine-dependent methyltransferases"/>
    <property type="match status" value="1"/>
</dbReference>
<keyword evidence="4" id="KW-1185">Reference proteome</keyword>
<evidence type="ECO:0000256" key="1">
    <source>
        <dbReference type="ARBA" id="ARBA00038158"/>
    </source>
</evidence>
<comment type="caution">
    <text evidence="3">The sequence shown here is derived from an EMBL/GenBank/DDBJ whole genome shotgun (WGS) entry which is preliminary data.</text>
</comment>
<feature type="compositionally biased region" description="Low complexity" evidence="2">
    <location>
        <begin position="95"/>
        <end position="108"/>
    </location>
</feature>
<reference evidence="3 4" key="1">
    <citation type="journal article" date="2024" name="Commun. Biol.">
        <title>Comparative genomic analysis of thermophilic fungi reveals convergent evolutionary adaptations and gene losses.</title>
        <authorList>
            <person name="Steindorff A.S."/>
            <person name="Aguilar-Pontes M.V."/>
            <person name="Robinson A.J."/>
            <person name="Andreopoulos B."/>
            <person name="LaButti K."/>
            <person name="Kuo A."/>
            <person name="Mondo S."/>
            <person name="Riley R."/>
            <person name="Otillar R."/>
            <person name="Haridas S."/>
            <person name="Lipzen A."/>
            <person name="Grimwood J."/>
            <person name="Schmutz J."/>
            <person name="Clum A."/>
            <person name="Reid I.D."/>
            <person name="Moisan M.C."/>
            <person name="Butler G."/>
            <person name="Nguyen T.T.M."/>
            <person name="Dewar K."/>
            <person name="Conant G."/>
            <person name="Drula E."/>
            <person name="Henrissat B."/>
            <person name="Hansel C."/>
            <person name="Singer S."/>
            <person name="Hutchinson M.I."/>
            <person name="de Vries R.P."/>
            <person name="Natvig D.O."/>
            <person name="Powell A.J."/>
            <person name="Tsang A."/>
            <person name="Grigoriev I.V."/>
        </authorList>
    </citation>
    <scope>NUCLEOTIDE SEQUENCE [LARGE SCALE GENOMIC DNA]</scope>
    <source>
        <strain evidence="3 4">ATCC 24622</strain>
    </source>
</reference>
<feature type="compositionally biased region" description="Low complexity" evidence="2">
    <location>
        <begin position="171"/>
        <end position="186"/>
    </location>
</feature>
<dbReference type="Gene3D" id="3.40.50.150">
    <property type="entry name" value="Vaccinia Virus protein VP39"/>
    <property type="match status" value="1"/>
</dbReference>
<evidence type="ECO:0000313" key="3">
    <source>
        <dbReference type="EMBL" id="KAL1870015.1"/>
    </source>
</evidence>
<evidence type="ECO:0000256" key="2">
    <source>
        <dbReference type="SAM" id="MobiDB-lite"/>
    </source>
</evidence>
<dbReference type="EMBL" id="JAZHXJ010000182">
    <property type="protein sequence ID" value="KAL1870015.1"/>
    <property type="molecule type" value="Genomic_DNA"/>
</dbReference>
<dbReference type="CDD" id="cd02440">
    <property type="entry name" value="AdoMet_MTases"/>
    <property type="match status" value="1"/>
</dbReference>
<feature type="compositionally biased region" description="Basic and acidic residues" evidence="2">
    <location>
        <begin position="33"/>
        <end position="49"/>
    </location>
</feature>
<dbReference type="PANTHER" id="PTHR43591">
    <property type="entry name" value="METHYLTRANSFERASE"/>
    <property type="match status" value="1"/>
</dbReference>
<organism evidence="3 4">
    <name type="scientific">Phialemonium thermophilum</name>
    <dbReference type="NCBI Taxonomy" id="223376"/>
    <lineage>
        <taxon>Eukaryota</taxon>
        <taxon>Fungi</taxon>
        <taxon>Dikarya</taxon>
        <taxon>Ascomycota</taxon>
        <taxon>Pezizomycotina</taxon>
        <taxon>Sordariomycetes</taxon>
        <taxon>Sordariomycetidae</taxon>
        <taxon>Cephalothecales</taxon>
        <taxon>Cephalothecaceae</taxon>
        <taxon>Phialemonium</taxon>
    </lineage>
</organism>
<evidence type="ECO:0008006" key="5">
    <source>
        <dbReference type="Google" id="ProtNLM"/>
    </source>
</evidence>
<name>A0ABR3X2W0_9PEZI</name>
<gene>
    <name evidence="3" type="ORF">VTK73DRAFT_2824</name>
</gene>
<dbReference type="InterPro" id="IPR029063">
    <property type="entry name" value="SAM-dependent_MTases_sf"/>
</dbReference>
<dbReference type="Proteomes" id="UP001586593">
    <property type="component" value="Unassembled WGS sequence"/>
</dbReference>
<accession>A0ABR3X2W0</accession>
<dbReference type="PANTHER" id="PTHR43591:SF10">
    <property type="entry name" value="ABC TRANSMEMBRANE TYPE-1 DOMAIN-CONTAINING PROTEIN-RELATED"/>
    <property type="match status" value="1"/>
</dbReference>
<sequence>MVDYSASLEGGSVCDQKRMERAEPNPTEGSGSNRREEDAARGLESKPDELALPSVRPDDPQILPPRHSLASISAPSVSSTRSSAAELSVPSWRPSSSGGSELTTSSTLPKLEGGLPSGYQNTTDPPSGRESASAPVPQGTGANWEELEFEGQEAVQQAEGGGHIAVDSDDAATTSDAGYESDAASSASTSLLSAVRDYTFENGRRYHRFREGRYNFPNDDVEQEREDMKHAMVKMLCQTLHFAPIGDRPQQILDIGTGTGIWAIEMADQFPSATVLGIDLSPIQPEWVPPNVKFMVDDAESQWLHPRNHFDYIHSRHTVMAIKDWPRLLSQAFE</sequence>
<feature type="region of interest" description="Disordered" evidence="2">
    <location>
        <begin position="1"/>
        <end position="140"/>
    </location>
</feature>
<feature type="region of interest" description="Disordered" evidence="2">
    <location>
        <begin position="165"/>
        <end position="186"/>
    </location>
</feature>
<protein>
    <recommendedName>
        <fullName evidence="5">Methyltransferase domain-containing protein</fullName>
    </recommendedName>
</protein>